<name>A0ABQ7K547_9FUNG</name>
<dbReference type="Proteomes" id="UP001194696">
    <property type="component" value="Unassembled WGS sequence"/>
</dbReference>
<evidence type="ECO:0000256" key="7">
    <source>
        <dbReference type="SAM" id="MobiDB-lite"/>
    </source>
</evidence>
<evidence type="ECO:0000313" key="10">
    <source>
        <dbReference type="EMBL" id="KAG0290251.1"/>
    </source>
</evidence>
<keyword evidence="4" id="KW-0833">Ubl conjugation pathway</keyword>
<evidence type="ECO:0000256" key="1">
    <source>
        <dbReference type="ARBA" id="ARBA00000707"/>
    </source>
</evidence>
<feature type="domain" description="Josephin" evidence="9">
    <location>
        <begin position="1"/>
        <end position="186"/>
    </location>
</feature>
<gene>
    <name evidence="10" type="primary">JOSD1</name>
    <name evidence="10" type="ORF">BGZ96_006299</name>
</gene>
<dbReference type="SUPFAM" id="SSF54695">
    <property type="entry name" value="POZ domain"/>
    <property type="match status" value="1"/>
</dbReference>
<feature type="compositionally biased region" description="Polar residues" evidence="7">
    <location>
        <begin position="596"/>
        <end position="614"/>
    </location>
</feature>
<dbReference type="InterPro" id="IPR000210">
    <property type="entry name" value="BTB/POZ_dom"/>
</dbReference>
<feature type="compositionally biased region" description="Gly residues" evidence="7">
    <location>
        <begin position="188"/>
        <end position="204"/>
    </location>
</feature>
<feature type="compositionally biased region" description="Low complexity" evidence="7">
    <location>
        <begin position="502"/>
        <end position="517"/>
    </location>
</feature>
<feature type="compositionally biased region" description="Polar residues" evidence="7">
    <location>
        <begin position="694"/>
        <end position="703"/>
    </location>
</feature>
<feature type="active site" evidence="6">
    <location>
        <position position="139"/>
    </location>
</feature>
<dbReference type="InterPro" id="IPR011333">
    <property type="entry name" value="SKP1/BTB/POZ_sf"/>
</dbReference>
<keyword evidence="3" id="KW-0645">Protease</keyword>
<feature type="domain" description="BTB" evidence="8">
    <location>
        <begin position="434"/>
        <end position="573"/>
    </location>
</feature>
<dbReference type="EC" id="3.4.19.12" evidence="2"/>
<feature type="active site" evidence="6">
    <location>
        <position position="14"/>
    </location>
</feature>
<organism evidence="10 11">
    <name type="scientific">Linnemannia gamsii</name>
    <dbReference type="NCBI Taxonomy" id="64522"/>
    <lineage>
        <taxon>Eukaryota</taxon>
        <taxon>Fungi</taxon>
        <taxon>Fungi incertae sedis</taxon>
        <taxon>Mucoromycota</taxon>
        <taxon>Mortierellomycotina</taxon>
        <taxon>Mortierellomycetes</taxon>
        <taxon>Mortierellales</taxon>
        <taxon>Mortierellaceae</taxon>
        <taxon>Linnemannia</taxon>
    </lineage>
</organism>
<dbReference type="PANTHER" id="PTHR13291">
    <property type="entry name" value="JOSEPHIN 1, 2"/>
    <property type="match status" value="1"/>
</dbReference>
<dbReference type="InterPro" id="IPR040053">
    <property type="entry name" value="JOSD1/2"/>
</dbReference>
<feature type="region of interest" description="Disordered" evidence="7">
    <location>
        <begin position="470"/>
        <end position="541"/>
    </location>
</feature>
<feature type="compositionally biased region" description="Low complexity" evidence="7">
    <location>
        <begin position="657"/>
        <end position="676"/>
    </location>
</feature>
<evidence type="ECO:0000259" key="8">
    <source>
        <dbReference type="PROSITE" id="PS50097"/>
    </source>
</evidence>
<feature type="compositionally biased region" description="Gly residues" evidence="7">
    <location>
        <begin position="520"/>
        <end position="538"/>
    </location>
</feature>
<keyword evidence="11" id="KW-1185">Reference proteome</keyword>
<feature type="region of interest" description="Disordered" evidence="7">
    <location>
        <begin position="580"/>
        <end position="614"/>
    </location>
</feature>
<dbReference type="PROSITE" id="PS50957">
    <property type="entry name" value="JOSEPHIN"/>
    <property type="match status" value="1"/>
</dbReference>
<sequence length="829" mass="90090">MAQITSTRSLYHECQNHGQCGKLQGPVFSIEDLDVIAEDLRKIAQESLQKTIWKNPYKSPMGMGFYDVSVLEAALNKQHCMLAWFDARRDIAESLAQQDESMVGLIVHVPTSPRWVPFWKGQHWFGILRLSNGAFVNLDSRLSQPTAFAGFDDMIEFLNDILQNDGRLFLIHRDAIESKEQQGEKGSALGGGVSGSGGHGNGEGDGYDSACLHEPRLVETVLPAQAPISIYGPRNSGGGIGDGGGAGGDLEMDYILEEEEQAPPPIEVTLNIDIPKSSRPPTEGIPSTTVLNVNPSWHVVFVETVQQQRIRTSIRIQFCPSSSTARLIEHQSKVRRLQTVQVIGYTSRRVELSRRIQGQTLLDRGGLVIHLDPISITFNEASYGFTLSLTSFEMDQLSRTRNCRPDTSLPLSRQQNSAYCRRNLKEMYYDTISKDVAITLRPSGEVFYAHSVVLESHTYFRALIEQQNLSRSTTARQDAEEEEGSGLAYETEAVVDEEGYARPLRPQPQQGSSGSSRFPHGGGRSFSTGRGGDLGPGNGRSRVKTLIEVNDTSPTVFRAVLHFMYMGHVPVTGVFSNQAPQLQHQQQQQADASSSTGGQVNAAGPTQDTGTGTSSMSATVIVVSASDGLESGSSSAGMTGMEVLTAAATLAATETSFGASSSSTSGPSSALGSSTADQPVGPPPSPLIPIVSSTGAPTPNTHATGNVPVAAAVLPVTTTTTIVGEFPWREVFAIATRYQLSGLMHLAKVALLSRLDVDRATRELFEWAYHYKSLIPAYVSFLIERVDATVLNGRRSILWPYHDLCPAYDEIMMDFMRLLSERKNTSTLI</sequence>
<evidence type="ECO:0000256" key="6">
    <source>
        <dbReference type="PROSITE-ProRule" id="PRU00331"/>
    </source>
</evidence>
<dbReference type="PROSITE" id="PS50097">
    <property type="entry name" value="BTB"/>
    <property type="match status" value="1"/>
</dbReference>
<protein>
    <recommendedName>
        <fullName evidence="2">ubiquitinyl hydrolase 1</fullName>
        <ecNumber evidence="2">3.4.19.12</ecNumber>
    </recommendedName>
</protein>
<proteinExistence type="predicted"/>
<comment type="caution">
    <text evidence="10">The sequence shown here is derived from an EMBL/GenBank/DDBJ whole genome shotgun (WGS) entry which is preliminary data.</text>
</comment>
<keyword evidence="5 6" id="KW-0378">Hydrolase</keyword>
<comment type="catalytic activity">
    <reaction evidence="1">
        <text>Thiol-dependent hydrolysis of ester, thioester, amide, peptide and isopeptide bonds formed by the C-terminal Gly of ubiquitin (a 76-residue protein attached to proteins as an intracellular targeting signal).</text>
        <dbReference type="EC" id="3.4.19.12"/>
    </reaction>
</comment>
<evidence type="ECO:0000256" key="3">
    <source>
        <dbReference type="ARBA" id="ARBA00022670"/>
    </source>
</evidence>
<evidence type="ECO:0000256" key="2">
    <source>
        <dbReference type="ARBA" id="ARBA00012759"/>
    </source>
</evidence>
<dbReference type="SMART" id="SM01246">
    <property type="entry name" value="Josephin"/>
    <property type="match status" value="1"/>
</dbReference>
<dbReference type="SMART" id="SM00225">
    <property type="entry name" value="BTB"/>
    <property type="match status" value="1"/>
</dbReference>
<feature type="compositionally biased region" description="Low complexity" evidence="7">
    <location>
        <begin position="580"/>
        <end position="595"/>
    </location>
</feature>
<feature type="region of interest" description="Disordered" evidence="7">
    <location>
        <begin position="180"/>
        <end position="210"/>
    </location>
</feature>
<dbReference type="Gene3D" id="3.90.70.40">
    <property type="match status" value="1"/>
</dbReference>
<accession>A0ABQ7K547</accession>
<evidence type="ECO:0000313" key="11">
    <source>
        <dbReference type="Proteomes" id="UP001194696"/>
    </source>
</evidence>
<feature type="active site" evidence="6">
    <location>
        <position position="123"/>
    </location>
</feature>
<evidence type="ECO:0000256" key="4">
    <source>
        <dbReference type="ARBA" id="ARBA00022786"/>
    </source>
</evidence>
<feature type="region of interest" description="Disordered" evidence="7">
    <location>
        <begin position="657"/>
        <end position="703"/>
    </location>
</feature>
<dbReference type="Pfam" id="PF02099">
    <property type="entry name" value="Josephin"/>
    <property type="match status" value="1"/>
</dbReference>
<dbReference type="CDD" id="cd18186">
    <property type="entry name" value="BTB_POZ_ZBTB_KLHL-like"/>
    <property type="match status" value="1"/>
</dbReference>
<evidence type="ECO:0000259" key="9">
    <source>
        <dbReference type="PROSITE" id="PS50957"/>
    </source>
</evidence>
<evidence type="ECO:0000256" key="5">
    <source>
        <dbReference type="ARBA" id="ARBA00022801"/>
    </source>
</evidence>
<dbReference type="InterPro" id="IPR006155">
    <property type="entry name" value="Josephin"/>
</dbReference>
<reference evidence="10 11" key="1">
    <citation type="journal article" date="2020" name="Fungal Divers.">
        <title>Resolving the Mortierellaceae phylogeny through synthesis of multi-gene phylogenetics and phylogenomics.</title>
        <authorList>
            <person name="Vandepol N."/>
            <person name="Liber J."/>
            <person name="Desiro A."/>
            <person name="Na H."/>
            <person name="Kennedy M."/>
            <person name="Barry K."/>
            <person name="Grigoriev I.V."/>
            <person name="Miller A.N."/>
            <person name="O'Donnell K."/>
            <person name="Stajich J.E."/>
            <person name="Bonito G."/>
        </authorList>
    </citation>
    <scope>NUCLEOTIDE SEQUENCE [LARGE SCALE GENOMIC DNA]</scope>
    <source>
        <strain evidence="10 11">AD045</strain>
    </source>
</reference>
<dbReference type="EMBL" id="JAAAIM010000303">
    <property type="protein sequence ID" value="KAG0290251.1"/>
    <property type="molecule type" value="Genomic_DNA"/>
</dbReference>
<dbReference type="PANTHER" id="PTHR13291:SF0">
    <property type="entry name" value="JOSEPHIN-LIKE PROTEIN"/>
    <property type="match status" value="1"/>
</dbReference>
<dbReference type="Gene3D" id="3.30.710.10">
    <property type="entry name" value="Potassium Channel Kv1.1, Chain A"/>
    <property type="match status" value="1"/>
</dbReference>